<comment type="function">
    <text evidence="14 19">Joins adenosylcobinamide-GDP and alpha-ribazole to generate adenosylcobalamin (Ado-cobalamin). Also synthesizes adenosylcobalamin 5'-phosphate from adenosylcobinamide-GDP and alpha-ribazole 5'-phosphate.</text>
</comment>
<evidence type="ECO:0000313" key="21">
    <source>
        <dbReference type="Proteomes" id="UP000199180"/>
    </source>
</evidence>
<comment type="catalytic activity">
    <reaction evidence="18 19">
        <text>alpha-ribazole 5'-phosphate + adenosylcob(III)inamide-GDP = adenosylcob(III)alamin 5'-phosphate + GMP + H(+)</text>
        <dbReference type="Rhea" id="RHEA:23560"/>
        <dbReference type="ChEBI" id="CHEBI:15378"/>
        <dbReference type="ChEBI" id="CHEBI:57918"/>
        <dbReference type="ChEBI" id="CHEBI:58115"/>
        <dbReference type="ChEBI" id="CHEBI:60487"/>
        <dbReference type="ChEBI" id="CHEBI:60493"/>
        <dbReference type="EC" id="2.7.8.26"/>
    </reaction>
</comment>
<dbReference type="InterPro" id="IPR003805">
    <property type="entry name" value="CobS"/>
</dbReference>
<dbReference type="GO" id="GO:0005886">
    <property type="term" value="C:plasma membrane"/>
    <property type="evidence" value="ECO:0007669"/>
    <property type="project" value="UniProtKB-SubCell"/>
</dbReference>
<comment type="catalytic activity">
    <reaction evidence="17 19">
        <text>alpha-ribazole + adenosylcob(III)inamide-GDP = adenosylcob(III)alamin + GMP + H(+)</text>
        <dbReference type="Rhea" id="RHEA:16049"/>
        <dbReference type="ChEBI" id="CHEBI:10329"/>
        <dbReference type="ChEBI" id="CHEBI:15378"/>
        <dbReference type="ChEBI" id="CHEBI:18408"/>
        <dbReference type="ChEBI" id="CHEBI:58115"/>
        <dbReference type="ChEBI" id="CHEBI:60487"/>
        <dbReference type="EC" id="2.7.8.26"/>
    </reaction>
</comment>
<name>A0A1I0CSL0_9RHOB</name>
<comment type="pathway">
    <text evidence="3 19">Cofactor biosynthesis; adenosylcobalamin biosynthesis; adenosylcobalamin from cob(II)yrinate a,c-diamide: step 7/7.</text>
</comment>
<protein>
    <recommendedName>
        <fullName evidence="6 19">Adenosylcobinamide-GDP ribazoletransferase</fullName>
        <ecNumber evidence="5 19">2.7.8.26</ecNumber>
    </recommendedName>
    <alternativeName>
        <fullName evidence="16 19">Cobalamin synthase</fullName>
    </alternativeName>
    <alternativeName>
        <fullName evidence="15 19">Cobalamin-5'-phosphate synthase</fullName>
    </alternativeName>
</protein>
<evidence type="ECO:0000256" key="9">
    <source>
        <dbReference type="ARBA" id="ARBA00022679"/>
    </source>
</evidence>
<dbReference type="PANTHER" id="PTHR34148">
    <property type="entry name" value="ADENOSYLCOBINAMIDE-GDP RIBAZOLETRANSFERASE"/>
    <property type="match status" value="1"/>
</dbReference>
<dbReference type="EC" id="2.7.8.26" evidence="5 19"/>
<evidence type="ECO:0000256" key="17">
    <source>
        <dbReference type="ARBA" id="ARBA00048623"/>
    </source>
</evidence>
<dbReference type="GO" id="GO:0051073">
    <property type="term" value="F:adenosylcobinamide-GDP ribazoletransferase activity"/>
    <property type="evidence" value="ECO:0007669"/>
    <property type="project" value="UniProtKB-UniRule"/>
</dbReference>
<keyword evidence="10 19" id="KW-0812">Transmembrane</keyword>
<evidence type="ECO:0000256" key="11">
    <source>
        <dbReference type="ARBA" id="ARBA00022842"/>
    </source>
</evidence>
<dbReference type="GO" id="GO:0008818">
    <property type="term" value="F:cobalamin 5'-phosphate synthase activity"/>
    <property type="evidence" value="ECO:0007669"/>
    <property type="project" value="UniProtKB-UniRule"/>
</dbReference>
<evidence type="ECO:0000256" key="2">
    <source>
        <dbReference type="ARBA" id="ARBA00004651"/>
    </source>
</evidence>
<evidence type="ECO:0000256" key="3">
    <source>
        <dbReference type="ARBA" id="ARBA00004663"/>
    </source>
</evidence>
<comment type="subcellular location">
    <subcellularLocation>
        <location evidence="2 19">Cell membrane</location>
        <topology evidence="2 19">Multi-pass membrane protein</topology>
    </subcellularLocation>
</comment>
<keyword evidence="12 19" id="KW-1133">Transmembrane helix</keyword>
<evidence type="ECO:0000256" key="13">
    <source>
        <dbReference type="ARBA" id="ARBA00023136"/>
    </source>
</evidence>
<feature type="transmembrane region" description="Helical" evidence="19">
    <location>
        <begin position="130"/>
        <end position="150"/>
    </location>
</feature>
<reference evidence="20 21" key="1">
    <citation type="submission" date="2016-10" db="EMBL/GenBank/DDBJ databases">
        <authorList>
            <person name="de Groot N.N."/>
        </authorList>
    </citation>
    <scope>NUCLEOTIDE SEQUENCE [LARGE SCALE GENOMIC DNA]</scope>
    <source>
        <strain evidence="20 21">DSM 17862</strain>
    </source>
</reference>
<dbReference type="Proteomes" id="UP000199180">
    <property type="component" value="Unassembled WGS sequence"/>
</dbReference>
<dbReference type="STRING" id="364199.SAMN04489858_103416"/>
<evidence type="ECO:0000256" key="6">
    <source>
        <dbReference type="ARBA" id="ARBA00015850"/>
    </source>
</evidence>
<proteinExistence type="inferred from homology"/>
<dbReference type="EMBL" id="FOHO01000003">
    <property type="protein sequence ID" value="SET22062.1"/>
    <property type="molecule type" value="Genomic_DNA"/>
</dbReference>
<dbReference type="UniPathway" id="UPA00148">
    <property type="reaction ID" value="UER00238"/>
</dbReference>
<comment type="similarity">
    <text evidence="4 19">Belongs to the CobS family.</text>
</comment>
<dbReference type="Pfam" id="PF02654">
    <property type="entry name" value="CobS"/>
    <property type="match status" value="1"/>
</dbReference>
<evidence type="ECO:0000256" key="19">
    <source>
        <dbReference type="HAMAP-Rule" id="MF_00719"/>
    </source>
</evidence>
<evidence type="ECO:0000256" key="4">
    <source>
        <dbReference type="ARBA" id="ARBA00010561"/>
    </source>
</evidence>
<dbReference type="HAMAP" id="MF_00719">
    <property type="entry name" value="CobS"/>
    <property type="match status" value="1"/>
</dbReference>
<dbReference type="GO" id="GO:0009236">
    <property type="term" value="P:cobalamin biosynthetic process"/>
    <property type="evidence" value="ECO:0007669"/>
    <property type="project" value="UniProtKB-UniRule"/>
</dbReference>
<evidence type="ECO:0000256" key="12">
    <source>
        <dbReference type="ARBA" id="ARBA00022989"/>
    </source>
</evidence>
<evidence type="ECO:0000256" key="18">
    <source>
        <dbReference type="ARBA" id="ARBA00049504"/>
    </source>
</evidence>
<evidence type="ECO:0000256" key="7">
    <source>
        <dbReference type="ARBA" id="ARBA00022475"/>
    </source>
</evidence>
<gene>
    <name evidence="19" type="primary">cobS</name>
    <name evidence="20" type="ORF">SAMN04489858_103416</name>
</gene>
<evidence type="ECO:0000256" key="8">
    <source>
        <dbReference type="ARBA" id="ARBA00022573"/>
    </source>
</evidence>
<feature type="transmembrane region" description="Helical" evidence="19">
    <location>
        <begin position="105"/>
        <end position="123"/>
    </location>
</feature>
<sequence length="239" mass="24187">MRRLEQLTLALVFLTRLPLARFLPPRLMSLAHSSWAFPLAGALIGAISALPLMFGVTEFLGAVLCVTIAVWLTAALHEDALADFADAAGGQDRDARLTIMRDSRIGSFGVMALMLTTVLRIAAVTTLSPLHLIAAAAGGRAAIVLTMGALVPARADGLAAAAGAPGWKNVGAAAILGAGVILIAGEGAGLALIAGLAATALVIRQARIWLGGQTGDVLGAASVLAETAILTAFALILQG</sequence>
<feature type="transmembrane region" description="Helical" evidence="19">
    <location>
        <begin position="170"/>
        <end position="203"/>
    </location>
</feature>
<evidence type="ECO:0000256" key="15">
    <source>
        <dbReference type="ARBA" id="ARBA00032605"/>
    </source>
</evidence>
<evidence type="ECO:0000256" key="5">
    <source>
        <dbReference type="ARBA" id="ARBA00013200"/>
    </source>
</evidence>
<evidence type="ECO:0000256" key="16">
    <source>
        <dbReference type="ARBA" id="ARBA00032853"/>
    </source>
</evidence>
<feature type="transmembrane region" description="Helical" evidence="19">
    <location>
        <begin position="215"/>
        <end position="237"/>
    </location>
</feature>
<dbReference type="AlphaFoldDB" id="A0A1I0CSL0"/>
<dbReference type="RefSeq" id="WP_090733462.1">
    <property type="nucleotide sequence ID" value="NZ_FOHO01000003.1"/>
</dbReference>
<evidence type="ECO:0000313" key="20">
    <source>
        <dbReference type="EMBL" id="SET22062.1"/>
    </source>
</evidence>
<evidence type="ECO:0000256" key="1">
    <source>
        <dbReference type="ARBA" id="ARBA00001946"/>
    </source>
</evidence>
<keyword evidence="13 19" id="KW-0472">Membrane</keyword>
<organism evidence="20 21">
    <name type="scientific">Paracoccus homiensis</name>
    <dbReference type="NCBI Taxonomy" id="364199"/>
    <lineage>
        <taxon>Bacteria</taxon>
        <taxon>Pseudomonadati</taxon>
        <taxon>Pseudomonadota</taxon>
        <taxon>Alphaproteobacteria</taxon>
        <taxon>Rhodobacterales</taxon>
        <taxon>Paracoccaceae</taxon>
        <taxon>Paracoccus</taxon>
    </lineage>
</organism>
<evidence type="ECO:0000256" key="14">
    <source>
        <dbReference type="ARBA" id="ARBA00025228"/>
    </source>
</evidence>
<feature type="transmembrane region" description="Helical" evidence="19">
    <location>
        <begin position="36"/>
        <end position="54"/>
    </location>
</feature>
<keyword evidence="8 19" id="KW-0169">Cobalamin biosynthesis</keyword>
<keyword evidence="11 19" id="KW-0460">Magnesium</keyword>
<dbReference type="OrthoDB" id="9794626at2"/>
<keyword evidence="21" id="KW-1185">Reference proteome</keyword>
<keyword evidence="7 19" id="KW-1003">Cell membrane</keyword>
<comment type="cofactor">
    <cofactor evidence="1 19">
        <name>Mg(2+)</name>
        <dbReference type="ChEBI" id="CHEBI:18420"/>
    </cofactor>
</comment>
<accession>A0A1I0CSL0</accession>
<keyword evidence="9 19" id="KW-0808">Transferase</keyword>
<dbReference type="PANTHER" id="PTHR34148:SF1">
    <property type="entry name" value="ADENOSYLCOBINAMIDE-GDP RIBAZOLETRANSFERASE"/>
    <property type="match status" value="1"/>
</dbReference>
<evidence type="ECO:0000256" key="10">
    <source>
        <dbReference type="ARBA" id="ARBA00022692"/>
    </source>
</evidence>
<feature type="transmembrane region" description="Helical" evidence="19">
    <location>
        <begin position="59"/>
        <end position="76"/>
    </location>
</feature>